<keyword evidence="3" id="KW-1185">Reference proteome</keyword>
<comment type="caution">
    <text evidence="2">The sequence shown here is derived from an EMBL/GenBank/DDBJ whole genome shotgun (WGS) entry which is preliminary data.</text>
</comment>
<evidence type="ECO:0000256" key="1">
    <source>
        <dbReference type="SAM" id="MobiDB-lite"/>
    </source>
</evidence>
<feature type="region of interest" description="Disordered" evidence="1">
    <location>
        <begin position="1"/>
        <end position="36"/>
    </location>
</feature>
<name>A0ABP6K027_9ACTN</name>
<evidence type="ECO:0000313" key="3">
    <source>
        <dbReference type="Proteomes" id="UP001500403"/>
    </source>
</evidence>
<dbReference type="Proteomes" id="UP001500403">
    <property type="component" value="Unassembled WGS sequence"/>
</dbReference>
<reference evidence="3" key="1">
    <citation type="journal article" date="2019" name="Int. J. Syst. Evol. Microbiol.">
        <title>The Global Catalogue of Microorganisms (GCM) 10K type strain sequencing project: providing services to taxonomists for standard genome sequencing and annotation.</title>
        <authorList>
            <consortium name="The Broad Institute Genomics Platform"/>
            <consortium name="The Broad Institute Genome Sequencing Center for Infectious Disease"/>
            <person name="Wu L."/>
            <person name="Ma J."/>
        </authorList>
    </citation>
    <scope>NUCLEOTIDE SEQUENCE [LARGE SCALE GENOMIC DNA]</scope>
    <source>
        <strain evidence="3">JCM 9088</strain>
    </source>
</reference>
<dbReference type="EMBL" id="BAAAUD010000047">
    <property type="protein sequence ID" value="GAA2957861.1"/>
    <property type="molecule type" value="Genomic_DNA"/>
</dbReference>
<evidence type="ECO:0000313" key="2">
    <source>
        <dbReference type="EMBL" id="GAA2957861.1"/>
    </source>
</evidence>
<gene>
    <name evidence="2" type="ORF">GCM10010446_48830</name>
</gene>
<accession>A0ABP6K027</accession>
<organism evidence="2 3">
    <name type="scientific">Streptomyces enissocaesilis</name>
    <dbReference type="NCBI Taxonomy" id="332589"/>
    <lineage>
        <taxon>Bacteria</taxon>
        <taxon>Bacillati</taxon>
        <taxon>Actinomycetota</taxon>
        <taxon>Actinomycetes</taxon>
        <taxon>Kitasatosporales</taxon>
        <taxon>Streptomycetaceae</taxon>
        <taxon>Streptomyces</taxon>
        <taxon>Streptomyces rochei group</taxon>
    </lineage>
</organism>
<proteinExistence type="predicted"/>
<evidence type="ECO:0008006" key="4">
    <source>
        <dbReference type="Google" id="ProtNLM"/>
    </source>
</evidence>
<sequence length="76" mass="7793">MEPDPLPHAGRPGRAGLDAGGGGRGNANPPPLSTRTEVIPDAAHDVHLDNPRALHAPLTAFLPHATATRTPGPDRA</sequence>
<protein>
    <recommendedName>
        <fullName evidence="4">Alpha/beta hydrolase</fullName>
    </recommendedName>
</protein>